<dbReference type="Proteomes" id="UP000078576">
    <property type="component" value="Unassembled WGS sequence"/>
</dbReference>
<dbReference type="OrthoDB" id="5393606at2759"/>
<feature type="transmembrane region" description="Helical" evidence="6">
    <location>
        <begin position="244"/>
        <end position="263"/>
    </location>
</feature>
<reference evidence="9" key="1">
    <citation type="submission" date="2014-12" db="EMBL/GenBank/DDBJ databases">
        <title>Genome Sequence of Valsa Canker Pathogens Uncovers a Specific Adaption of Colonization on Woody Bark.</title>
        <authorList>
            <person name="Yin Z."/>
            <person name="Liu H."/>
            <person name="Gao X."/>
            <person name="Li Z."/>
            <person name="Song N."/>
            <person name="Ke X."/>
            <person name="Dai Q."/>
            <person name="Wu Y."/>
            <person name="Sun Y."/>
            <person name="Xu J.-R."/>
            <person name="Kang Z.K."/>
            <person name="Wang L."/>
            <person name="Huang L."/>
        </authorList>
    </citation>
    <scope>NUCLEOTIDE SEQUENCE [LARGE SCALE GENOMIC DNA]</scope>
    <source>
        <strain evidence="9">SXYL134</strain>
    </source>
</reference>
<name>A0A194USC9_CYTMA</name>
<accession>A0A194USC9</accession>
<proteinExistence type="inferred from homology"/>
<keyword evidence="2 6" id="KW-0812">Transmembrane</keyword>
<evidence type="ECO:0000256" key="2">
    <source>
        <dbReference type="ARBA" id="ARBA00022692"/>
    </source>
</evidence>
<feature type="transmembrane region" description="Helical" evidence="6">
    <location>
        <begin position="119"/>
        <end position="141"/>
    </location>
</feature>
<comment type="subcellular location">
    <subcellularLocation>
        <location evidence="1">Membrane</location>
        <topology evidence="1">Multi-pass membrane protein</topology>
    </subcellularLocation>
</comment>
<comment type="similarity">
    <text evidence="5">Belongs to the SAT4 family.</text>
</comment>
<keyword evidence="9" id="KW-1185">Reference proteome</keyword>
<evidence type="ECO:0000256" key="6">
    <source>
        <dbReference type="SAM" id="Phobius"/>
    </source>
</evidence>
<dbReference type="Pfam" id="PF20684">
    <property type="entry name" value="Fung_rhodopsin"/>
    <property type="match status" value="1"/>
</dbReference>
<evidence type="ECO:0000256" key="3">
    <source>
        <dbReference type="ARBA" id="ARBA00022989"/>
    </source>
</evidence>
<keyword evidence="4 6" id="KW-0472">Membrane</keyword>
<dbReference type="GO" id="GO:0016020">
    <property type="term" value="C:membrane"/>
    <property type="evidence" value="ECO:0007669"/>
    <property type="project" value="UniProtKB-SubCell"/>
</dbReference>
<dbReference type="PANTHER" id="PTHR33048:SF157">
    <property type="entry name" value="INTEGRAL MEMBRANE PROTEIN"/>
    <property type="match status" value="1"/>
</dbReference>
<dbReference type="PANTHER" id="PTHR33048">
    <property type="entry name" value="PTH11-LIKE INTEGRAL MEMBRANE PROTEIN (AFU_ORTHOLOGUE AFUA_5G11245)"/>
    <property type="match status" value="1"/>
</dbReference>
<organism evidence="8 9">
    <name type="scientific">Cytospora mali</name>
    <name type="common">Apple Valsa canker fungus</name>
    <name type="synonym">Valsa mali</name>
    <dbReference type="NCBI Taxonomy" id="578113"/>
    <lineage>
        <taxon>Eukaryota</taxon>
        <taxon>Fungi</taxon>
        <taxon>Dikarya</taxon>
        <taxon>Ascomycota</taxon>
        <taxon>Pezizomycotina</taxon>
        <taxon>Sordariomycetes</taxon>
        <taxon>Sordariomycetidae</taxon>
        <taxon>Diaporthales</taxon>
        <taxon>Cytosporaceae</taxon>
        <taxon>Cytospora</taxon>
    </lineage>
</organism>
<feature type="transmembrane region" description="Helical" evidence="6">
    <location>
        <begin position="86"/>
        <end position="107"/>
    </location>
</feature>
<protein>
    <recommendedName>
        <fullName evidence="7">Rhodopsin domain-containing protein</fullName>
    </recommendedName>
</protein>
<evidence type="ECO:0000256" key="1">
    <source>
        <dbReference type="ARBA" id="ARBA00004141"/>
    </source>
</evidence>
<dbReference type="AlphaFoldDB" id="A0A194USC9"/>
<dbReference type="InterPro" id="IPR052337">
    <property type="entry name" value="SAT4-like"/>
</dbReference>
<sequence>MSSNSKEGFLGACGSLLGLTTIAVGLRFYARKKTHVPVMADDILAVASWITFIGAAIIPILMVYHHMIGYSLSPAIAGELSLMLQIVWDVLGTTSLACSKLSALFFYRRIFCVGGKEHWFHKCIIGTIVVVVLWLVVFQFLTSFQCGMHFSAARDGNHEKYCTLSFPYLYGFAISDFLLDIWILSLPVPRVLQLNATFSKKLAILGIFFLTFIGVFASGARMVLYIESERGGPSYFINYDEERVLTVIFFYTVLELGVSLISINLPSLWFFVPSISPGMILRIISSKLSFSSLRSRKEKITNERRSYDSSNLSQV</sequence>
<dbReference type="EMBL" id="KN714674">
    <property type="protein sequence ID" value="KUI54531.1"/>
    <property type="molecule type" value="Genomic_DNA"/>
</dbReference>
<evidence type="ECO:0000259" key="7">
    <source>
        <dbReference type="Pfam" id="PF20684"/>
    </source>
</evidence>
<dbReference type="STRING" id="694573.A0A194USC9"/>
<feature type="domain" description="Rhodopsin" evidence="7">
    <location>
        <begin position="26"/>
        <end position="270"/>
    </location>
</feature>
<evidence type="ECO:0000256" key="4">
    <source>
        <dbReference type="ARBA" id="ARBA00023136"/>
    </source>
</evidence>
<feature type="transmembrane region" description="Helical" evidence="6">
    <location>
        <begin position="43"/>
        <end position="65"/>
    </location>
</feature>
<evidence type="ECO:0000313" key="9">
    <source>
        <dbReference type="Proteomes" id="UP000078576"/>
    </source>
</evidence>
<evidence type="ECO:0000313" key="8">
    <source>
        <dbReference type="EMBL" id="KUI54531.1"/>
    </source>
</evidence>
<feature type="transmembrane region" description="Helical" evidence="6">
    <location>
        <begin position="161"/>
        <end position="183"/>
    </location>
</feature>
<feature type="transmembrane region" description="Helical" evidence="6">
    <location>
        <begin position="203"/>
        <end position="224"/>
    </location>
</feature>
<dbReference type="InterPro" id="IPR049326">
    <property type="entry name" value="Rhodopsin_dom_fungi"/>
</dbReference>
<keyword evidence="3 6" id="KW-1133">Transmembrane helix</keyword>
<evidence type="ECO:0000256" key="5">
    <source>
        <dbReference type="ARBA" id="ARBA00038359"/>
    </source>
</evidence>
<gene>
    <name evidence="8" type="ORF">VP1G_01899</name>
</gene>